<organism evidence="1">
    <name type="scientific">uncultured Caudovirales phage</name>
    <dbReference type="NCBI Taxonomy" id="2100421"/>
    <lineage>
        <taxon>Viruses</taxon>
        <taxon>Duplodnaviria</taxon>
        <taxon>Heunggongvirae</taxon>
        <taxon>Uroviricota</taxon>
        <taxon>Caudoviricetes</taxon>
        <taxon>Peduoviridae</taxon>
        <taxon>Maltschvirus</taxon>
        <taxon>Maltschvirus maltsch</taxon>
    </lineage>
</organism>
<evidence type="ECO:0000313" key="1">
    <source>
        <dbReference type="EMBL" id="CAB4147967.1"/>
    </source>
</evidence>
<dbReference type="EMBL" id="LR796483">
    <property type="protein sequence ID" value="CAB4147967.1"/>
    <property type="molecule type" value="Genomic_DNA"/>
</dbReference>
<gene>
    <name evidence="1" type="ORF">UFOVP431_63</name>
</gene>
<reference evidence="1" key="1">
    <citation type="submission" date="2020-04" db="EMBL/GenBank/DDBJ databases">
        <authorList>
            <person name="Chiriac C."/>
            <person name="Salcher M."/>
            <person name="Ghai R."/>
            <person name="Kavagutti S V."/>
        </authorList>
    </citation>
    <scope>NUCLEOTIDE SEQUENCE</scope>
</reference>
<accession>A0A6J5MQF3</accession>
<name>A0A6J5MQF3_9CAUD</name>
<proteinExistence type="predicted"/>
<protein>
    <submittedName>
        <fullName evidence="1">Uncharacterized protein</fullName>
    </submittedName>
</protein>
<sequence>MSDERPEWERCFHDVGGFRHATVSAILGKTLAHFHSSKFKHLMWKLDNDPDAQEKIARDCKLAGMVRFEVERFLLGDQPSCSTDVVDMPSLSEMMSFGVPRYLHYLEPLLREIENQNGPDHLWPGLMEGSSLVGLPLQCRYGFTDVSERRCWFEGKYTAWTWKVEGPSPERGAKKKLYPISRYSEAKVRIASHALAHNIELVPDGNLPPVEQGAICVCYDWCEPFLYLMPMGEIKEAAHEFIERFGAYQVLENSVFPRPVVEFGHHEPTNDFSKF</sequence>